<dbReference type="CDD" id="cd06581">
    <property type="entry name" value="TM_PBP1_LivM_like"/>
    <property type="match status" value="1"/>
</dbReference>
<evidence type="ECO:0000256" key="2">
    <source>
        <dbReference type="ARBA" id="ARBA00022475"/>
    </source>
</evidence>
<dbReference type="Pfam" id="PF02653">
    <property type="entry name" value="BPD_transp_2"/>
    <property type="match status" value="1"/>
</dbReference>
<feature type="transmembrane region" description="Helical" evidence="6">
    <location>
        <begin position="174"/>
        <end position="191"/>
    </location>
</feature>
<evidence type="ECO:0000313" key="8">
    <source>
        <dbReference type="Proteomes" id="UP000596427"/>
    </source>
</evidence>
<keyword evidence="2" id="KW-1003">Cell membrane</keyword>
<dbReference type="EMBL" id="CP063362">
    <property type="protein sequence ID" value="QRG09034.1"/>
    <property type="molecule type" value="Genomic_DNA"/>
</dbReference>
<evidence type="ECO:0000256" key="4">
    <source>
        <dbReference type="ARBA" id="ARBA00022989"/>
    </source>
</evidence>
<dbReference type="PANTHER" id="PTHR30482">
    <property type="entry name" value="HIGH-AFFINITY BRANCHED-CHAIN AMINO ACID TRANSPORT SYSTEM PERMEASE"/>
    <property type="match status" value="1"/>
</dbReference>
<dbReference type="RefSeq" id="WP_203195952.1">
    <property type="nucleotide sequence ID" value="NZ_CP063362.1"/>
</dbReference>
<dbReference type="InterPro" id="IPR001851">
    <property type="entry name" value="ABC_transp_permease"/>
</dbReference>
<name>A0A974PTB5_9HYPH</name>
<organism evidence="7 8">
    <name type="scientific">Xanthobacter dioxanivorans</name>
    <dbReference type="NCBI Taxonomy" id="2528964"/>
    <lineage>
        <taxon>Bacteria</taxon>
        <taxon>Pseudomonadati</taxon>
        <taxon>Pseudomonadota</taxon>
        <taxon>Alphaproteobacteria</taxon>
        <taxon>Hyphomicrobiales</taxon>
        <taxon>Xanthobacteraceae</taxon>
        <taxon>Xanthobacter</taxon>
    </lineage>
</organism>
<dbReference type="InterPro" id="IPR043428">
    <property type="entry name" value="LivM-like"/>
</dbReference>
<proteinExistence type="predicted"/>
<evidence type="ECO:0000256" key="3">
    <source>
        <dbReference type="ARBA" id="ARBA00022692"/>
    </source>
</evidence>
<feature type="transmembrane region" description="Helical" evidence="6">
    <location>
        <begin position="46"/>
        <end position="63"/>
    </location>
</feature>
<dbReference type="Proteomes" id="UP000596427">
    <property type="component" value="Chromosome"/>
</dbReference>
<feature type="transmembrane region" description="Helical" evidence="6">
    <location>
        <begin position="98"/>
        <end position="118"/>
    </location>
</feature>
<feature type="transmembrane region" description="Helical" evidence="6">
    <location>
        <begin position="299"/>
        <end position="325"/>
    </location>
</feature>
<evidence type="ECO:0000256" key="5">
    <source>
        <dbReference type="ARBA" id="ARBA00023136"/>
    </source>
</evidence>
<dbReference type="AlphaFoldDB" id="A0A974PTB5"/>
<comment type="subcellular location">
    <subcellularLocation>
        <location evidence="1">Cell membrane</location>
        <topology evidence="1">Multi-pass membrane protein</topology>
    </subcellularLocation>
</comment>
<evidence type="ECO:0000256" key="6">
    <source>
        <dbReference type="SAM" id="Phobius"/>
    </source>
</evidence>
<gene>
    <name evidence="7" type="ORF">EZH22_12625</name>
</gene>
<dbReference type="GO" id="GO:0005886">
    <property type="term" value="C:plasma membrane"/>
    <property type="evidence" value="ECO:0007669"/>
    <property type="project" value="UniProtKB-SubCell"/>
</dbReference>
<protein>
    <submittedName>
        <fullName evidence="7">Branched-chain amino acid ABC transporter permease</fullName>
    </submittedName>
</protein>
<keyword evidence="3 6" id="KW-0812">Transmembrane</keyword>
<evidence type="ECO:0000256" key="1">
    <source>
        <dbReference type="ARBA" id="ARBA00004651"/>
    </source>
</evidence>
<reference evidence="7 8" key="1">
    <citation type="submission" date="2020-10" db="EMBL/GenBank/DDBJ databases">
        <title>Degradation of 1,4-Dioxane by Xanthobacter sp. YN2, via a Novel Group-2 Soluble Di-Iron Monooxygenase.</title>
        <authorList>
            <person name="Ma F."/>
            <person name="Wang Y."/>
            <person name="Yang J."/>
            <person name="Guo H."/>
            <person name="Su D."/>
            <person name="Yu L."/>
        </authorList>
    </citation>
    <scope>NUCLEOTIDE SEQUENCE [LARGE SCALE GENOMIC DNA]</scope>
    <source>
        <strain evidence="7 8">YN2</strain>
    </source>
</reference>
<accession>A0A974PTB5</accession>
<keyword evidence="8" id="KW-1185">Reference proteome</keyword>
<dbReference type="KEGG" id="xdi:EZH22_12625"/>
<evidence type="ECO:0000313" key="7">
    <source>
        <dbReference type="EMBL" id="QRG09034.1"/>
    </source>
</evidence>
<sequence>MAMISTARPPVAGLSQRLSMLIVLVALAALLFGVERFGSRILVSLLAQAIIVSALAFGVGLLIRVSGLVSFGHAAPFGLGAYGTVYALSGAAPLPPEIGLPLVVMFVTLVFFLIGLVISRLEGVAFSMLTLALGQAAFVAATKFRSLTGGGDGVIIDMPRQLYGVHADVLQSPYGMFVVGVALLTLVYFALNIAERTQLGRLAVAIRENEERVRFLGYRTRVLKAGVFAVSASLAALGGVLFALYQGFVSPEILHWTFSGSALIMAILGGTSALWGPVAGAFAFFFLKDGLADVTTHWLAVLGITLILVTIAWPSGISGAVQFLLARVPALFAKGKGR</sequence>
<feature type="transmembrane region" description="Helical" evidence="6">
    <location>
        <begin position="264"/>
        <end position="287"/>
    </location>
</feature>
<feature type="transmembrane region" description="Helical" evidence="6">
    <location>
        <begin position="222"/>
        <end position="244"/>
    </location>
</feature>
<dbReference type="PANTHER" id="PTHR30482:SF17">
    <property type="entry name" value="ABC TRANSPORTER ATP-BINDING PROTEIN"/>
    <property type="match status" value="1"/>
</dbReference>
<dbReference type="GO" id="GO:0015658">
    <property type="term" value="F:branched-chain amino acid transmembrane transporter activity"/>
    <property type="evidence" value="ECO:0007669"/>
    <property type="project" value="InterPro"/>
</dbReference>
<keyword evidence="5 6" id="KW-0472">Membrane</keyword>
<keyword evidence="4 6" id="KW-1133">Transmembrane helix</keyword>
<feature type="transmembrane region" description="Helical" evidence="6">
    <location>
        <begin position="125"/>
        <end position="144"/>
    </location>
</feature>